<dbReference type="AlphaFoldDB" id="A0A329MS27"/>
<dbReference type="PANTHER" id="PTHR13939">
    <property type="entry name" value="NICOTINAMIDE-NUCLEOTIDE AMIDOHYDROLASE PNCC"/>
    <property type="match status" value="1"/>
</dbReference>
<gene>
    <name evidence="1" type="primary">cinA</name>
    <name evidence="3" type="ORF">DQG23_00740</name>
</gene>
<comment type="similarity">
    <text evidence="1">Belongs to the CinA family.</text>
</comment>
<accession>A0A329MS27</accession>
<reference evidence="3 4" key="1">
    <citation type="journal article" date="2009" name="Int. J. Syst. Evol. Microbiol.">
        <title>Paenibacillus contaminans sp. nov., isolated from a contaminated laboratory plate.</title>
        <authorList>
            <person name="Chou J.H."/>
            <person name="Lee J.H."/>
            <person name="Lin M.C."/>
            <person name="Chang P.S."/>
            <person name="Arun A.B."/>
            <person name="Young C.C."/>
            <person name="Chen W.M."/>
        </authorList>
    </citation>
    <scope>NUCLEOTIDE SEQUENCE [LARGE SCALE GENOMIC DNA]</scope>
    <source>
        <strain evidence="3 4">CKOBP-6</strain>
    </source>
</reference>
<evidence type="ECO:0000313" key="3">
    <source>
        <dbReference type="EMBL" id="RAV22779.1"/>
    </source>
</evidence>
<dbReference type="EMBL" id="QMFB01000001">
    <property type="protein sequence ID" value="RAV22779.1"/>
    <property type="molecule type" value="Genomic_DNA"/>
</dbReference>
<name>A0A329MS27_9BACL</name>
<dbReference type="SUPFAM" id="SSF53218">
    <property type="entry name" value="Molybdenum cofactor biosynthesis proteins"/>
    <property type="match status" value="1"/>
</dbReference>
<feature type="domain" description="MoaB/Mog" evidence="2">
    <location>
        <begin position="4"/>
        <end position="170"/>
    </location>
</feature>
<dbReference type="CDD" id="cd00885">
    <property type="entry name" value="cinA"/>
    <property type="match status" value="1"/>
</dbReference>
<dbReference type="InterPro" id="IPR001453">
    <property type="entry name" value="MoaB/Mog_dom"/>
</dbReference>
<protein>
    <recommendedName>
        <fullName evidence="1">Putative competence-damage inducible protein</fullName>
    </recommendedName>
</protein>
<keyword evidence="4" id="KW-1185">Reference proteome</keyword>
<dbReference type="PIRSF" id="PIRSF006728">
    <property type="entry name" value="CinA"/>
    <property type="match status" value="1"/>
</dbReference>
<dbReference type="Gene3D" id="3.40.980.10">
    <property type="entry name" value="MoaB/Mog-like domain"/>
    <property type="match status" value="1"/>
</dbReference>
<evidence type="ECO:0000256" key="1">
    <source>
        <dbReference type="HAMAP-Rule" id="MF_00226"/>
    </source>
</evidence>
<dbReference type="InterPro" id="IPR008136">
    <property type="entry name" value="CinA_C"/>
</dbReference>
<comment type="caution">
    <text evidence="3">The sequence shown here is derived from an EMBL/GenBank/DDBJ whole genome shotgun (WGS) entry which is preliminary data.</text>
</comment>
<dbReference type="InterPro" id="IPR036425">
    <property type="entry name" value="MoaB/Mog-like_dom_sf"/>
</dbReference>
<sequence>MKAEIIAVGTELLMGQIVNTNAQFLSQQCTAIGVGVYYQTVVGDNESRLRQALETARQRADVIICTGGLGPTQDDLTKDVLAAFLNRSLIVHQPSMDYMTEFFRGRGIAMVESNAKQALMLKGSDPLPNDTGLAVGVALTQDDTHYILLPGPPKEMKPMFERYGTGWLLGLMGGEQPLYSKMLKFAGIGESLLEHKLIDLIDKQTDPTIAPYAKEGEVTLRLTTRAGSLSEADAKMADTEREIRERLGEYLYADRDVPIEQVIVDRLIELGLSLSAAESCTGGMLSDMITSVPGSSEAYHGGLITYTNRLKHALLGIPMELLEGDGAPGAISERTAREMAERLLERTGTDFALSVTGVAGPSPSEGKPVGLVYIGFARRGGETVAIETKQTGNRELIKLKASKAALYLLWKQLHKHDEAAERS</sequence>
<dbReference type="SUPFAM" id="SSF142433">
    <property type="entry name" value="CinA-like"/>
    <property type="match status" value="1"/>
</dbReference>
<dbReference type="Pfam" id="PF18146">
    <property type="entry name" value="CinA_KH"/>
    <property type="match status" value="1"/>
</dbReference>
<dbReference type="InterPro" id="IPR050101">
    <property type="entry name" value="CinA"/>
</dbReference>
<dbReference type="NCBIfam" id="TIGR00199">
    <property type="entry name" value="PncC_domain"/>
    <property type="match status" value="1"/>
</dbReference>
<organism evidence="3 4">
    <name type="scientific">Paenibacillus contaminans</name>
    <dbReference type="NCBI Taxonomy" id="450362"/>
    <lineage>
        <taxon>Bacteria</taxon>
        <taxon>Bacillati</taxon>
        <taxon>Bacillota</taxon>
        <taxon>Bacilli</taxon>
        <taxon>Bacillales</taxon>
        <taxon>Paenibacillaceae</taxon>
        <taxon>Paenibacillus</taxon>
    </lineage>
</organism>
<dbReference type="NCBIfam" id="NF001813">
    <property type="entry name" value="PRK00549.1"/>
    <property type="match status" value="1"/>
</dbReference>
<evidence type="ECO:0000259" key="2">
    <source>
        <dbReference type="SMART" id="SM00852"/>
    </source>
</evidence>
<dbReference type="RefSeq" id="WP_113028889.1">
    <property type="nucleotide sequence ID" value="NZ_QMFB01000001.1"/>
</dbReference>
<dbReference type="NCBIfam" id="TIGR00200">
    <property type="entry name" value="cinA_nterm"/>
    <property type="match status" value="1"/>
</dbReference>
<dbReference type="PANTHER" id="PTHR13939:SF0">
    <property type="entry name" value="NMN AMIDOHYDROLASE-LIKE PROTEIN YFAY"/>
    <property type="match status" value="1"/>
</dbReference>
<dbReference type="Gene3D" id="3.30.70.2860">
    <property type="match status" value="1"/>
</dbReference>
<proteinExistence type="inferred from homology"/>
<dbReference type="SMART" id="SM00852">
    <property type="entry name" value="MoCF_biosynth"/>
    <property type="match status" value="1"/>
</dbReference>
<dbReference type="Gene3D" id="3.90.950.20">
    <property type="entry name" value="CinA-like"/>
    <property type="match status" value="1"/>
</dbReference>
<dbReference type="OrthoDB" id="9801454at2"/>
<dbReference type="HAMAP" id="MF_00226_B">
    <property type="entry name" value="CinA_B"/>
    <property type="match status" value="1"/>
</dbReference>
<dbReference type="InterPro" id="IPR008135">
    <property type="entry name" value="Competence-induced_CinA"/>
</dbReference>
<evidence type="ECO:0000313" key="4">
    <source>
        <dbReference type="Proteomes" id="UP000250369"/>
    </source>
</evidence>
<dbReference type="Proteomes" id="UP000250369">
    <property type="component" value="Unassembled WGS sequence"/>
</dbReference>
<dbReference type="NCBIfam" id="TIGR00177">
    <property type="entry name" value="molyb_syn"/>
    <property type="match status" value="1"/>
</dbReference>
<dbReference type="Pfam" id="PF00994">
    <property type="entry name" value="MoCF_biosynth"/>
    <property type="match status" value="1"/>
</dbReference>
<dbReference type="Pfam" id="PF02464">
    <property type="entry name" value="CinA"/>
    <property type="match status" value="1"/>
</dbReference>
<dbReference type="InterPro" id="IPR041424">
    <property type="entry name" value="CinA_KH"/>
</dbReference>
<dbReference type="InterPro" id="IPR036653">
    <property type="entry name" value="CinA-like_C"/>
</dbReference>